<gene>
    <name evidence="1" type="ORF">PDIGIT_LOCUS11626</name>
</gene>
<sequence>MLNFLSLSDVKFLRGSEIGRRIHSLTLISSFINHLVLLYNLLLDTSRHPSSLPPDSSISSSSGEYTTSPFLSVVTPHVTKSADNQQQIPRL</sequence>
<dbReference type="Proteomes" id="UP001152607">
    <property type="component" value="Unassembled WGS sequence"/>
</dbReference>
<name>A0A9W4XXU4_9PLEO</name>
<comment type="caution">
    <text evidence="1">The sequence shown here is derived from an EMBL/GenBank/DDBJ whole genome shotgun (WGS) entry which is preliminary data.</text>
</comment>
<keyword evidence="2" id="KW-1185">Reference proteome</keyword>
<dbReference type="AlphaFoldDB" id="A0A9W4XXU4"/>
<proteinExistence type="predicted"/>
<reference evidence="1" key="1">
    <citation type="submission" date="2023-01" db="EMBL/GenBank/DDBJ databases">
        <authorList>
            <person name="Van Ghelder C."/>
            <person name="Rancurel C."/>
        </authorList>
    </citation>
    <scope>NUCLEOTIDE SEQUENCE</scope>
    <source>
        <strain evidence="1">CNCM I-4278</strain>
    </source>
</reference>
<dbReference type="EMBL" id="CAOQHR010000008">
    <property type="protein sequence ID" value="CAI6338497.1"/>
    <property type="molecule type" value="Genomic_DNA"/>
</dbReference>
<accession>A0A9W4XXU4</accession>
<organism evidence="1 2">
    <name type="scientific">Periconia digitata</name>
    <dbReference type="NCBI Taxonomy" id="1303443"/>
    <lineage>
        <taxon>Eukaryota</taxon>
        <taxon>Fungi</taxon>
        <taxon>Dikarya</taxon>
        <taxon>Ascomycota</taxon>
        <taxon>Pezizomycotina</taxon>
        <taxon>Dothideomycetes</taxon>
        <taxon>Pleosporomycetidae</taxon>
        <taxon>Pleosporales</taxon>
        <taxon>Massarineae</taxon>
        <taxon>Periconiaceae</taxon>
        <taxon>Periconia</taxon>
    </lineage>
</organism>
<evidence type="ECO:0000313" key="1">
    <source>
        <dbReference type="EMBL" id="CAI6338497.1"/>
    </source>
</evidence>
<protein>
    <submittedName>
        <fullName evidence="1">Uncharacterized protein</fullName>
    </submittedName>
</protein>
<evidence type="ECO:0000313" key="2">
    <source>
        <dbReference type="Proteomes" id="UP001152607"/>
    </source>
</evidence>